<keyword evidence="10" id="KW-1185">Reference proteome</keyword>
<evidence type="ECO:0000256" key="2">
    <source>
        <dbReference type="ARBA" id="ARBA00010792"/>
    </source>
</evidence>
<dbReference type="InterPro" id="IPR032816">
    <property type="entry name" value="VTT_dom"/>
</dbReference>
<evidence type="ECO:0000256" key="4">
    <source>
        <dbReference type="ARBA" id="ARBA00022692"/>
    </source>
</evidence>
<evidence type="ECO:0000313" key="9">
    <source>
        <dbReference type="EMBL" id="AUW94465.1"/>
    </source>
</evidence>
<organism evidence="9 10">
    <name type="scientific">Sulfobacillus thermotolerans</name>
    <dbReference type="NCBI Taxonomy" id="338644"/>
    <lineage>
        <taxon>Bacteria</taxon>
        <taxon>Bacillati</taxon>
        <taxon>Bacillota</taxon>
        <taxon>Clostridia</taxon>
        <taxon>Eubacteriales</taxon>
        <taxon>Clostridiales Family XVII. Incertae Sedis</taxon>
        <taxon>Sulfobacillus</taxon>
    </lineage>
</organism>
<keyword evidence="4 7" id="KW-0812">Transmembrane</keyword>
<gene>
    <name evidence="9" type="ORF">BXT84_11365</name>
</gene>
<dbReference type="InterPro" id="IPR051311">
    <property type="entry name" value="DedA_domain"/>
</dbReference>
<protein>
    <submittedName>
        <fullName evidence="9">DedA family protein</fullName>
    </submittedName>
</protein>
<evidence type="ECO:0000256" key="5">
    <source>
        <dbReference type="ARBA" id="ARBA00022989"/>
    </source>
</evidence>
<feature type="transmembrane region" description="Helical" evidence="7">
    <location>
        <begin position="51"/>
        <end position="75"/>
    </location>
</feature>
<keyword evidence="3" id="KW-1003">Cell membrane</keyword>
<evidence type="ECO:0000256" key="3">
    <source>
        <dbReference type="ARBA" id="ARBA00022475"/>
    </source>
</evidence>
<reference evidence="9 10" key="1">
    <citation type="journal article" date="2019" name="Sci. Rep.">
        <title>Sulfobacillus thermotolerans: new insights into resistance and metabolic capacities of acidophilic chemolithotrophs.</title>
        <authorList>
            <person name="Panyushkina A.E."/>
            <person name="Babenko V.V."/>
            <person name="Nikitina A.S."/>
            <person name="Selezneva O.V."/>
            <person name="Tsaplina I.A."/>
            <person name="Letarova M.A."/>
            <person name="Kostryukova E.S."/>
            <person name="Letarov A.V."/>
        </authorList>
    </citation>
    <scope>NUCLEOTIDE SEQUENCE [LARGE SCALE GENOMIC DNA]</scope>
    <source>
        <strain evidence="9 10">Kr1</strain>
    </source>
</reference>
<evidence type="ECO:0000256" key="1">
    <source>
        <dbReference type="ARBA" id="ARBA00004651"/>
    </source>
</evidence>
<comment type="subcellular location">
    <subcellularLocation>
        <location evidence="1">Cell membrane</location>
        <topology evidence="1">Multi-pass membrane protein</topology>
    </subcellularLocation>
</comment>
<accession>A0ABM6RSX9</accession>
<comment type="similarity">
    <text evidence="2">Belongs to the DedA family.</text>
</comment>
<dbReference type="Proteomes" id="UP000325292">
    <property type="component" value="Chromosome"/>
</dbReference>
<dbReference type="Pfam" id="PF09335">
    <property type="entry name" value="VTT_dom"/>
    <property type="match status" value="1"/>
</dbReference>
<evidence type="ECO:0000259" key="8">
    <source>
        <dbReference type="Pfam" id="PF09335"/>
    </source>
</evidence>
<dbReference type="EMBL" id="CP019454">
    <property type="protein sequence ID" value="AUW94465.1"/>
    <property type="molecule type" value="Genomic_DNA"/>
</dbReference>
<evidence type="ECO:0000313" key="10">
    <source>
        <dbReference type="Proteomes" id="UP000325292"/>
    </source>
</evidence>
<feature type="transmembrane region" description="Helical" evidence="7">
    <location>
        <begin position="12"/>
        <end position="31"/>
    </location>
</feature>
<proteinExistence type="inferred from homology"/>
<evidence type="ECO:0000256" key="7">
    <source>
        <dbReference type="SAM" id="Phobius"/>
    </source>
</evidence>
<sequence>MLSAIHTVTVWLNEVGYLAVYLVLFVESIGVPSPSEIILLFSGYEVWLGHFSYPIVVLVAAAGSTTGATGAYFIARLGGRPLLLKHFRWIFRTPERLAYWENYFHTKGDKVVLIGRVISGVRMIISYPAGIFEMPYPRFLLFTIIGSILWPLIAVTAGWLLGPHVVSGLEAVKQYEAPVAIGIVLLLALWWWWDRQKKKRQVLPVADDPPVKSTSSKKPTP</sequence>
<dbReference type="PANTHER" id="PTHR42709:SF6">
    <property type="entry name" value="UNDECAPRENYL PHOSPHATE TRANSPORTER A"/>
    <property type="match status" value="1"/>
</dbReference>
<keyword evidence="6 7" id="KW-0472">Membrane</keyword>
<dbReference type="PANTHER" id="PTHR42709">
    <property type="entry name" value="ALKALINE PHOSPHATASE LIKE PROTEIN"/>
    <property type="match status" value="1"/>
</dbReference>
<evidence type="ECO:0000256" key="6">
    <source>
        <dbReference type="ARBA" id="ARBA00023136"/>
    </source>
</evidence>
<keyword evidence="5 7" id="KW-1133">Transmembrane helix</keyword>
<name>A0ABM6RSX9_9FIRM</name>
<feature type="domain" description="VTT" evidence="8">
    <location>
        <begin position="34"/>
        <end position="159"/>
    </location>
</feature>
<feature type="transmembrane region" description="Helical" evidence="7">
    <location>
        <begin position="174"/>
        <end position="193"/>
    </location>
</feature>
<feature type="transmembrane region" description="Helical" evidence="7">
    <location>
        <begin position="139"/>
        <end position="162"/>
    </location>
</feature>